<keyword evidence="5" id="KW-1185">Reference proteome</keyword>
<accession>A0ABP8YHB0</accession>
<evidence type="ECO:0008006" key="6">
    <source>
        <dbReference type="Google" id="ProtNLM"/>
    </source>
</evidence>
<dbReference type="Gene3D" id="3.30.450.40">
    <property type="match status" value="2"/>
</dbReference>
<sequence>MTSGASEEPGLDDRLTGLARVTAELIRATSPEAVTKIVVEHIAEAVGATIASLSLRVGPDVVRLLGLRGGREGDAEAYATYSLSEPSPASDVIRSGKRLILVGRQAILDAYPDNPKVDRGDRSLLVLPLGTGTSTLGAITLSFPGRRDWRPAELDFLDILADSCAQALLRIRAEGEAAARQAELSFLAEASAELASSLDYEATMTRVAELAVPTFADWCAIDLVKDDRLRRLSVAHVDPAKVAYAHELAERYPSDPDAGNGPWQVMRTGESELIPEITDELLVAAARDEEHLRIARELGLYSAITVPLVARGRTLGVITWVRAESKRAYAQRDLEFAEELARRAAVSIDNSELHSETLAVAVRLQHAVLPAGLPDIAGCDVAACYAASGRTEVGGDFYDVVALDGGRVALFVGDVMGRGVQAAASMAQMRASVRAYIATDPLPEVVLTKLDRMLAQYGNEQLVTLAYLLVDPSRDELVFANAGHPAPILLRADGSVEQLPCADGAPLAVVEGGRRQHRVPFGPGDTVLLFTDGLIERRTEDIDEGRAKLSSALVALAHDDLGDGLRRTVATMGAEAHEDDVAAVALRRHTASPDA</sequence>
<reference evidence="5" key="1">
    <citation type="journal article" date="2019" name="Int. J. Syst. Evol. Microbiol.">
        <title>The Global Catalogue of Microorganisms (GCM) 10K type strain sequencing project: providing services to taxonomists for standard genome sequencing and annotation.</title>
        <authorList>
            <consortium name="The Broad Institute Genomics Platform"/>
            <consortium name="The Broad Institute Genome Sequencing Center for Infectious Disease"/>
            <person name="Wu L."/>
            <person name="Ma J."/>
        </authorList>
    </citation>
    <scope>NUCLEOTIDE SEQUENCE [LARGE SCALE GENOMIC DNA]</scope>
    <source>
        <strain evidence="5">JCM 18961</strain>
    </source>
</reference>
<dbReference type="Gene3D" id="3.60.40.10">
    <property type="entry name" value="PPM-type phosphatase domain"/>
    <property type="match status" value="1"/>
</dbReference>
<name>A0ABP8YHB0_9MICO</name>
<dbReference type="EMBL" id="BAABLO010000011">
    <property type="protein sequence ID" value="GAA4728531.1"/>
    <property type="molecule type" value="Genomic_DNA"/>
</dbReference>
<dbReference type="SMART" id="SM00065">
    <property type="entry name" value="GAF"/>
    <property type="match status" value="2"/>
</dbReference>
<protein>
    <recommendedName>
        <fullName evidence="6">GAF domain-containing protein</fullName>
    </recommendedName>
</protein>
<dbReference type="InterPro" id="IPR001932">
    <property type="entry name" value="PPM-type_phosphatase-like_dom"/>
</dbReference>
<dbReference type="PANTHER" id="PTHR43156:SF2">
    <property type="entry name" value="STAGE II SPORULATION PROTEIN E"/>
    <property type="match status" value="1"/>
</dbReference>
<dbReference type="InterPro" id="IPR036457">
    <property type="entry name" value="PPM-type-like_dom_sf"/>
</dbReference>
<evidence type="ECO:0000259" key="2">
    <source>
        <dbReference type="SMART" id="SM00065"/>
    </source>
</evidence>
<dbReference type="RefSeq" id="WP_345504440.1">
    <property type="nucleotide sequence ID" value="NZ_BAABLO010000011.1"/>
</dbReference>
<keyword evidence="1" id="KW-0378">Hydrolase</keyword>
<gene>
    <name evidence="4" type="ORF">GCM10025782_29210</name>
</gene>
<dbReference type="Proteomes" id="UP001500556">
    <property type="component" value="Unassembled WGS sequence"/>
</dbReference>
<comment type="caution">
    <text evidence="4">The sequence shown here is derived from an EMBL/GenBank/DDBJ whole genome shotgun (WGS) entry which is preliminary data.</text>
</comment>
<feature type="domain" description="PPM-type phosphatase" evidence="3">
    <location>
        <begin position="376"/>
        <end position="588"/>
    </location>
</feature>
<dbReference type="Pfam" id="PF13185">
    <property type="entry name" value="GAF_2"/>
    <property type="match status" value="2"/>
</dbReference>
<evidence type="ECO:0000259" key="3">
    <source>
        <dbReference type="SMART" id="SM00331"/>
    </source>
</evidence>
<evidence type="ECO:0000313" key="4">
    <source>
        <dbReference type="EMBL" id="GAA4728531.1"/>
    </source>
</evidence>
<dbReference type="SUPFAM" id="SSF81606">
    <property type="entry name" value="PP2C-like"/>
    <property type="match status" value="1"/>
</dbReference>
<dbReference type="Pfam" id="PF07228">
    <property type="entry name" value="SpoIIE"/>
    <property type="match status" value="1"/>
</dbReference>
<dbReference type="InterPro" id="IPR003018">
    <property type="entry name" value="GAF"/>
</dbReference>
<feature type="domain" description="GAF" evidence="2">
    <location>
        <begin position="199"/>
        <end position="358"/>
    </location>
</feature>
<dbReference type="SMART" id="SM00331">
    <property type="entry name" value="PP2C_SIG"/>
    <property type="match status" value="1"/>
</dbReference>
<feature type="domain" description="GAF" evidence="2">
    <location>
        <begin position="30"/>
        <end position="178"/>
    </location>
</feature>
<dbReference type="InterPro" id="IPR029016">
    <property type="entry name" value="GAF-like_dom_sf"/>
</dbReference>
<evidence type="ECO:0000256" key="1">
    <source>
        <dbReference type="ARBA" id="ARBA00022801"/>
    </source>
</evidence>
<proteinExistence type="predicted"/>
<organism evidence="4 5">
    <name type="scientific">Pedococcus ginsenosidimutans</name>
    <dbReference type="NCBI Taxonomy" id="490570"/>
    <lineage>
        <taxon>Bacteria</taxon>
        <taxon>Bacillati</taxon>
        <taxon>Actinomycetota</taxon>
        <taxon>Actinomycetes</taxon>
        <taxon>Micrococcales</taxon>
        <taxon>Intrasporangiaceae</taxon>
        <taxon>Pedococcus</taxon>
    </lineage>
</organism>
<dbReference type="PANTHER" id="PTHR43156">
    <property type="entry name" value="STAGE II SPORULATION PROTEIN E-RELATED"/>
    <property type="match status" value="1"/>
</dbReference>
<evidence type="ECO:0000313" key="5">
    <source>
        <dbReference type="Proteomes" id="UP001500556"/>
    </source>
</evidence>
<dbReference type="SUPFAM" id="SSF55781">
    <property type="entry name" value="GAF domain-like"/>
    <property type="match status" value="2"/>
</dbReference>
<dbReference type="InterPro" id="IPR052016">
    <property type="entry name" value="Bact_Sigma-Reg"/>
</dbReference>